<dbReference type="InterPro" id="IPR008580">
    <property type="entry name" value="PPPDE_dom"/>
</dbReference>
<evidence type="ECO:0000256" key="1">
    <source>
        <dbReference type="ARBA" id="ARBA00008140"/>
    </source>
</evidence>
<protein>
    <recommendedName>
        <fullName evidence="5">PPPDE domain-containing protein</fullName>
    </recommendedName>
</protein>
<feature type="domain" description="PPPDE" evidence="5">
    <location>
        <begin position="215"/>
        <end position="353"/>
    </location>
</feature>
<dbReference type="InterPro" id="IPR042266">
    <property type="entry name" value="PPPDE_sf"/>
</dbReference>
<evidence type="ECO:0000256" key="3">
    <source>
        <dbReference type="ARBA" id="ARBA00022801"/>
    </source>
</evidence>
<evidence type="ECO:0000256" key="2">
    <source>
        <dbReference type="ARBA" id="ARBA00022670"/>
    </source>
</evidence>
<dbReference type="SMART" id="SM01179">
    <property type="entry name" value="DUF862"/>
    <property type="match status" value="1"/>
</dbReference>
<feature type="compositionally biased region" description="Basic and acidic residues" evidence="4">
    <location>
        <begin position="361"/>
        <end position="375"/>
    </location>
</feature>
<dbReference type="GO" id="GO:0016579">
    <property type="term" value="P:protein deubiquitination"/>
    <property type="evidence" value="ECO:0007669"/>
    <property type="project" value="TreeGrafter"/>
</dbReference>
<evidence type="ECO:0000313" key="6">
    <source>
        <dbReference type="EMBL" id="KAG6468377.1"/>
    </source>
</evidence>
<keyword evidence="3" id="KW-0378">Hydrolase</keyword>
<dbReference type="GO" id="GO:0101005">
    <property type="term" value="F:deubiquitinase activity"/>
    <property type="evidence" value="ECO:0007669"/>
    <property type="project" value="TreeGrafter"/>
</dbReference>
<sequence length="582" mass="64616">MQKLPLEFLDGTTPITCQVCIYDDSSYIEIDVGSNIYDDSSDSKKCTLRNELSFIPRLEFGEELWFTVGGQHIPFGALPQDIWIELGPPCGIYQKQLILPFRYLFSFVEVADVVGPSDMGCPLDGEVKGTGDAGLSAFYETAAASTSHRRPLSFPSPSPPLSSASSSLPVVVPALLTPLCRSRHRRHLCHPHPPHRLRAMFARATTRERRPAASASVYLNVYDLTPINGYAYWVGLGVYHSGVQGVLFCSVLAVHGVEYAYGAHEHPMTGIFEGEPRQCPGFAFRKSILIGRTELGSRDVRALMEGMAADYSGDTYNLISKNCNHFCDDACLRLTGTHIPKWVNRLAKIVRASGTSSGGAEARRGRWETRGGRRQAAAEEQLREISSGRGHRASQQHLEAGSHRHLAIDRWKEAPAIGVVVLCRRTKRKRRLLVITAANLSRYHDTISLPFWACPELAGRCLVLCFDCFVSNCRIESKERIYRIVAVRDPTASSTGGSRFSLRTLHYLKIYLVILLTDRRAGRVAVLQALDTCYVELSLIPCNGIIMDRYYTVLAKLLNPIAFMYVGKTCELSSHVGMTINT</sequence>
<organism evidence="6 7">
    <name type="scientific">Zingiber officinale</name>
    <name type="common">Ginger</name>
    <name type="synonym">Amomum zingiber</name>
    <dbReference type="NCBI Taxonomy" id="94328"/>
    <lineage>
        <taxon>Eukaryota</taxon>
        <taxon>Viridiplantae</taxon>
        <taxon>Streptophyta</taxon>
        <taxon>Embryophyta</taxon>
        <taxon>Tracheophyta</taxon>
        <taxon>Spermatophyta</taxon>
        <taxon>Magnoliopsida</taxon>
        <taxon>Liliopsida</taxon>
        <taxon>Zingiberales</taxon>
        <taxon>Zingiberaceae</taxon>
        <taxon>Zingiber</taxon>
    </lineage>
</organism>
<name>A0A8J5C8R8_ZINOF</name>
<dbReference type="GO" id="GO:0006508">
    <property type="term" value="P:proteolysis"/>
    <property type="evidence" value="ECO:0007669"/>
    <property type="project" value="UniProtKB-KW"/>
</dbReference>
<proteinExistence type="inferred from homology"/>
<dbReference type="PANTHER" id="PTHR12378">
    <property type="entry name" value="DESUMOYLATING ISOPEPTIDASE"/>
    <property type="match status" value="1"/>
</dbReference>
<keyword evidence="2" id="KW-0645">Protease</keyword>
<evidence type="ECO:0000259" key="5">
    <source>
        <dbReference type="PROSITE" id="PS51858"/>
    </source>
</evidence>
<accession>A0A8J5C8R8</accession>
<dbReference type="PANTHER" id="PTHR12378:SF17">
    <property type="entry name" value="OS06G0182100 PROTEIN"/>
    <property type="match status" value="1"/>
</dbReference>
<gene>
    <name evidence="6" type="ORF">ZIOFF_073053</name>
</gene>
<keyword evidence="7" id="KW-1185">Reference proteome</keyword>
<dbReference type="Proteomes" id="UP000734854">
    <property type="component" value="Unassembled WGS sequence"/>
</dbReference>
<dbReference type="Pfam" id="PF03676">
    <property type="entry name" value="PHAF1"/>
    <property type="match status" value="1"/>
</dbReference>
<evidence type="ECO:0000313" key="7">
    <source>
        <dbReference type="Proteomes" id="UP000734854"/>
    </source>
</evidence>
<dbReference type="AlphaFoldDB" id="A0A8J5C8R8"/>
<dbReference type="PROSITE" id="PS51858">
    <property type="entry name" value="PPPDE"/>
    <property type="match status" value="1"/>
</dbReference>
<reference evidence="6 7" key="1">
    <citation type="submission" date="2020-08" db="EMBL/GenBank/DDBJ databases">
        <title>Plant Genome Project.</title>
        <authorList>
            <person name="Zhang R.-G."/>
        </authorList>
    </citation>
    <scope>NUCLEOTIDE SEQUENCE [LARGE SCALE GENOMIC DNA]</scope>
    <source>
        <tissue evidence="6">Rhizome</tissue>
    </source>
</reference>
<comment type="similarity">
    <text evidence="1">Belongs to the DeSI family.</text>
</comment>
<evidence type="ECO:0000256" key="4">
    <source>
        <dbReference type="SAM" id="MobiDB-lite"/>
    </source>
</evidence>
<dbReference type="InterPro" id="IPR005373">
    <property type="entry name" value="PHAF1"/>
</dbReference>
<feature type="region of interest" description="Disordered" evidence="4">
    <location>
        <begin position="356"/>
        <end position="375"/>
    </location>
</feature>
<dbReference type="Pfam" id="PF05903">
    <property type="entry name" value="Peptidase_C97"/>
    <property type="match status" value="1"/>
</dbReference>
<dbReference type="EMBL" id="JACMSC010000022">
    <property type="protein sequence ID" value="KAG6468377.1"/>
    <property type="molecule type" value="Genomic_DNA"/>
</dbReference>
<dbReference type="Gene3D" id="3.90.1720.30">
    <property type="entry name" value="PPPDE domains"/>
    <property type="match status" value="1"/>
</dbReference>
<comment type="caution">
    <text evidence="6">The sequence shown here is derived from an EMBL/GenBank/DDBJ whole genome shotgun (WGS) entry which is preliminary data.</text>
</comment>